<proteinExistence type="predicted"/>
<gene>
    <name evidence="2" type="ordered locus">Caul_3355</name>
</gene>
<dbReference type="EMBL" id="CP000927">
    <property type="protein sequence ID" value="ABZ72482.1"/>
    <property type="molecule type" value="Genomic_DNA"/>
</dbReference>
<dbReference type="STRING" id="366602.Caul_3355"/>
<protein>
    <recommendedName>
        <fullName evidence="3">Secreted protein</fullName>
    </recommendedName>
</protein>
<dbReference type="eggNOG" id="ENOG50332EZ">
    <property type="taxonomic scope" value="Bacteria"/>
</dbReference>
<evidence type="ECO:0000256" key="1">
    <source>
        <dbReference type="SAM" id="SignalP"/>
    </source>
</evidence>
<name>B0T4V5_CAUSK</name>
<dbReference type="AlphaFoldDB" id="B0T4V5"/>
<dbReference type="KEGG" id="cak:Caul_3355"/>
<accession>B0T4V5</accession>
<sequence precursor="true">MTKIVALKSVLAAAGVVAALGMTGAAQAQAAAHTPQIKYDLATAPPPIPAGLKVSCTKVPDDGYQASKTCPVIYYGANKTWIYSFQDNRVSFALVTYDSTGKVVQNITRDGARYVFDATSDDKSQLITIIGQAKQFVTINWTDLPH</sequence>
<evidence type="ECO:0008006" key="3">
    <source>
        <dbReference type="Google" id="ProtNLM"/>
    </source>
</evidence>
<evidence type="ECO:0000313" key="2">
    <source>
        <dbReference type="EMBL" id="ABZ72482.1"/>
    </source>
</evidence>
<feature type="signal peptide" evidence="1">
    <location>
        <begin position="1"/>
        <end position="28"/>
    </location>
</feature>
<reference evidence="2" key="1">
    <citation type="submission" date="2008-01" db="EMBL/GenBank/DDBJ databases">
        <title>Complete sequence of chromosome of Caulobacter sp. K31.</title>
        <authorList>
            <consortium name="US DOE Joint Genome Institute"/>
            <person name="Copeland A."/>
            <person name="Lucas S."/>
            <person name="Lapidus A."/>
            <person name="Barry K."/>
            <person name="Glavina del Rio T."/>
            <person name="Dalin E."/>
            <person name="Tice H."/>
            <person name="Pitluck S."/>
            <person name="Bruce D."/>
            <person name="Goodwin L."/>
            <person name="Thompson L.S."/>
            <person name="Brettin T."/>
            <person name="Detter J.C."/>
            <person name="Han C."/>
            <person name="Schmutz J."/>
            <person name="Larimer F."/>
            <person name="Land M."/>
            <person name="Hauser L."/>
            <person name="Kyrpides N."/>
            <person name="Kim E."/>
            <person name="Stephens C."/>
            <person name="Richardson P."/>
        </authorList>
    </citation>
    <scope>NUCLEOTIDE SEQUENCE [LARGE SCALE GENOMIC DNA]</scope>
    <source>
        <strain evidence="2">K31</strain>
    </source>
</reference>
<dbReference type="OrthoDB" id="7188242at2"/>
<dbReference type="HOGENOM" id="CLU_1774037_0_0_5"/>
<feature type="chain" id="PRO_5002753356" description="Secreted protein" evidence="1">
    <location>
        <begin position="29"/>
        <end position="146"/>
    </location>
</feature>
<organism evidence="2">
    <name type="scientific">Caulobacter sp. (strain K31)</name>
    <dbReference type="NCBI Taxonomy" id="366602"/>
    <lineage>
        <taxon>Bacteria</taxon>
        <taxon>Pseudomonadati</taxon>
        <taxon>Pseudomonadota</taxon>
        <taxon>Alphaproteobacteria</taxon>
        <taxon>Caulobacterales</taxon>
        <taxon>Caulobacteraceae</taxon>
        <taxon>Caulobacter</taxon>
    </lineage>
</organism>
<keyword evidence="1" id="KW-0732">Signal</keyword>